<dbReference type="Pfam" id="PF03350">
    <property type="entry name" value="UPF0114"/>
    <property type="match status" value="1"/>
</dbReference>
<reference evidence="3" key="2">
    <citation type="submission" date="2015-06" db="UniProtKB">
        <authorList>
            <consortium name="EnsemblPlants"/>
        </authorList>
    </citation>
    <scope>IDENTIFICATION</scope>
</reference>
<dbReference type="Proteomes" id="UP000008022">
    <property type="component" value="Unassembled WGS sequence"/>
</dbReference>
<feature type="compositionally biased region" description="Basic and acidic residues" evidence="1">
    <location>
        <begin position="113"/>
        <end position="131"/>
    </location>
</feature>
<sequence>MSQTIDQAEIVKLLIEAIDMFLICTALLTFGMGMCIMFYGSRSIQKPGMQVDNLHLGSFNLKKLKEGARIQSITQAKTRIGHAILLPRRRRLLLSRLATSPRQPPPQPPAGLPREENRSKETERRKGEKGAAKNVPSCLVMPMTIVTRPRAINRASF</sequence>
<dbReference type="EnsemblPlants" id="ORUFI01G06620.1">
    <property type="protein sequence ID" value="ORUFI01G06620.1"/>
    <property type="gene ID" value="ORUFI01G06620"/>
</dbReference>
<keyword evidence="2" id="KW-1133">Transmembrane helix</keyword>
<dbReference type="OMA" id="MTIVTRP"/>
<accession>A0A0E0MSL1</accession>
<feature type="compositionally biased region" description="Pro residues" evidence="1">
    <location>
        <begin position="102"/>
        <end position="111"/>
    </location>
</feature>
<proteinExistence type="predicted"/>
<feature type="transmembrane region" description="Helical" evidence="2">
    <location>
        <begin position="20"/>
        <end position="40"/>
    </location>
</feature>
<evidence type="ECO:0000256" key="2">
    <source>
        <dbReference type="SAM" id="Phobius"/>
    </source>
</evidence>
<reference evidence="4" key="1">
    <citation type="submission" date="2013-06" db="EMBL/GenBank/DDBJ databases">
        <authorList>
            <person name="Zhao Q."/>
        </authorList>
    </citation>
    <scope>NUCLEOTIDE SEQUENCE</scope>
    <source>
        <strain evidence="4">cv. W1943</strain>
    </source>
</reference>
<keyword evidence="2" id="KW-0812">Transmembrane</keyword>
<dbReference type="STRING" id="4529.A0A0E0MSL1"/>
<organism evidence="3 4">
    <name type="scientific">Oryza rufipogon</name>
    <name type="common">Brownbeard rice</name>
    <name type="synonym">Asian wild rice</name>
    <dbReference type="NCBI Taxonomy" id="4529"/>
    <lineage>
        <taxon>Eukaryota</taxon>
        <taxon>Viridiplantae</taxon>
        <taxon>Streptophyta</taxon>
        <taxon>Embryophyta</taxon>
        <taxon>Tracheophyta</taxon>
        <taxon>Spermatophyta</taxon>
        <taxon>Magnoliopsida</taxon>
        <taxon>Liliopsida</taxon>
        <taxon>Poales</taxon>
        <taxon>Poaceae</taxon>
        <taxon>BOP clade</taxon>
        <taxon>Oryzoideae</taxon>
        <taxon>Oryzeae</taxon>
        <taxon>Oryzinae</taxon>
        <taxon>Oryza</taxon>
    </lineage>
</organism>
<dbReference type="PANTHER" id="PTHR31721">
    <property type="entry name" value="OS06G0710300 PROTEIN"/>
    <property type="match status" value="1"/>
</dbReference>
<dbReference type="HOGENOM" id="CLU_1680657_0_0_1"/>
<feature type="region of interest" description="Disordered" evidence="1">
    <location>
        <begin position="95"/>
        <end position="136"/>
    </location>
</feature>
<evidence type="ECO:0000256" key="1">
    <source>
        <dbReference type="SAM" id="MobiDB-lite"/>
    </source>
</evidence>
<dbReference type="Gramene" id="ORUFI01G06620.1">
    <property type="protein sequence ID" value="ORUFI01G06620.1"/>
    <property type="gene ID" value="ORUFI01G06620"/>
</dbReference>
<dbReference type="InterPro" id="IPR005134">
    <property type="entry name" value="UPF0114"/>
</dbReference>
<dbReference type="AlphaFoldDB" id="A0A0E0MSL1"/>
<evidence type="ECO:0000313" key="4">
    <source>
        <dbReference type="Proteomes" id="UP000008022"/>
    </source>
</evidence>
<keyword evidence="4" id="KW-1185">Reference proteome</keyword>
<evidence type="ECO:0000313" key="3">
    <source>
        <dbReference type="EnsemblPlants" id="ORUFI01G06620.1"/>
    </source>
</evidence>
<name>A0A0E0MSL1_ORYRU</name>
<keyword evidence="2" id="KW-0472">Membrane</keyword>
<protein>
    <submittedName>
        <fullName evidence="3">Uncharacterized protein</fullName>
    </submittedName>
</protein>
<dbReference type="PANTHER" id="PTHR31721:SF3">
    <property type="entry name" value="EXPRESSED PROTEIN"/>
    <property type="match status" value="1"/>
</dbReference>